<feature type="coiled-coil region" evidence="4">
    <location>
        <begin position="137"/>
        <end position="171"/>
    </location>
</feature>
<evidence type="ECO:0000313" key="7">
    <source>
        <dbReference type="Proteomes" id="UP000238924"/>
    </source>
</evidence>
<sequence length="178" mass="20807">MTPTRKNKSFYGDKYLWVKISDMKEKIILDTEEKLSQLGYDKLGENKYFNKGSLLFSFKLTIGKVSIAGEDLFTNEAICKLCLKDKYNNELVKDYLYYILPNINYKPFAQRAAKGYTLNKDILPTVVFPFSDSEYELEDIVNKYKLIENQILKLENDIADIKKEHSNLINSIIFEKNK</sequence>
<organism evidence="6 7">
    <name type="scientific">Brachyspira murdochii</name>
    <dbReference type="NCBI Taxonomy" id="84378"/>
    <lineage>
        <taxon>Bacteria</taxon>
        <taxon>Pseudomonadati</taxon>
        <taxon>Spirochaetota</taxon>
        <taxon>Spirochaetia</taxon>
        <taxon>Brachyspirales</taxon>
        <taxon>Brachyspiraceae</taxon>
        <taxon>Brachyspira</taxon>
    </lineage>
</organism>
<dbReference type="InterPro" id="IPR000055">
    <property type="entry name" value="Restrct_endonuc_typeI_TRD"/>
</dbReference>
<protein>
    <recommendedName>
        <fullName evidence="5">Type I restriction modification DNA specificity domain-containing protein</fullName>
    </recommendedName>
</protein>
<keyword evidence="4" id="KW-0175">Coiled coil</keyword>
<evidence type="ECO:0000256" key="3">
    <source>
        <dbReference type="ARBA" id="ARBA00023125"/>
    </source>
</evidence>
<comment type="similarity">
    <text evidence="1">Belongs to the type-I restriction system S methylase family.</text>
</comment>
<comment type="caution">
    <text evidence="6">The sequence shown here is derived from an EMBL/GenBank/DDBJ whole genome shotgun (WGS) entry which is preliminary data.</text>
</comment>
<dbReference type="InterPro" id="IPR044946">
    <property type="entry name" value="Restrct_endonuc_typeI_TRD_sf"/>
</dbReference>
<keyword evidence="3" id="KW-0238">DNA-binding</keyword>
<dbReference type="PANTHER" id="PTHR30408">
    <property type="entry name" value="TYPE-1 RESTRICTION ENZYME ECOKI SPECIFICITY PROTEIN"/>
    <property type="match status" value="1"/>
</dbReference>
<dbReference type="Gene3D" id="3.90.220.20">
    <property type="entry name" value="DNA methylase specificity domains"/>
    <property type="match status" value="1"/>
</dbReference>
<dbReference type="InterPro" id="IPR052021">
    <property type="entry name" value="Type-I_RS_S_subunit"/>
</dbReference>
<evidence type="ECO:0000259" key="5">
    <source>
        <dbReference type="Pfam" id="PF01420"/>
    </source>
</evidence>
<evidence type="ECO:0000313" key="6">
    <source>
        <dbReference type="EMBL" id="PPS20592.1"/>
    </source>
</evidence>
<name>A0ABX5B1S6_9SPIR</name>
<reference evidence="6 7" key="1">
    <citation type="submission" date="2014-04" db="EMBL/GenBank/DDBJ databases">
        <title>Whole genome sequence of 'Brachyspira hampsonii' D13-03603F2.</title>
        <authorList>
            <person name="Patterson A.H."/>
            <person name="Chaban B."/>
            <person name="Fernando C."/>
            <person name="Harding J.C."/>
            <person name="Hill J.E."/>
        </authorList>
    </citation>
    <scope>NUCLEOTIDE SEQUENCE [LARGE SCALE GENOMIC DNA]</scope>
    <source>
        <strain evidence="6 7">D13-03603F2</strain>
    </source>
</reference>
<gene>
    <name evidence="6" type="ORF">DJ52_15995</name>
</gene>
<evidence type="ECO:0000256" key="4">
    <source>
        <dbReference type="SAM" id="Coils"/>
    </source>
</evidence>
<evidence type="ECO:0000256" key="1">
    <source>
        <dbReference type="ARBA" id="ARBA00010923"/>
    </source>
</evidence>
<dbReference type="PANTHER" id="PTHR30408:SF12">
    <property type="entry name" value="TYPE I RESTRICTION ENZYME MJAVIII SPECIFICITY SUBUNIT"/>
    <property type="match status" value="1"/>
</dbReference>
<dbReference type="RefSeq" id="WP_104619377.1">
    <property type="nucleotide sequence ID" value="NZ_JJMJ01000293.1"/>
</dbReference>
<keyword evidence="7" id="KW-1185">Reference proteome</keyword>
<dbReference type="Pfam" id="PF01420">
    <property type="entry name" value="Methylase_S"/>
    <property type="match status" value="1"/>
</dbReference>
<proteinExistence type="inferred from homology"/>
<dbReference type="EMBL" id="JJMJ01000293">
    <property type="protein sequence ID" value="PPS20592.1"/>
    <property type="molecule type" value="Genomic_DNA"/>
</dbReference>
<keyword evidence="2" id="KW-0680">Restriction system</keyword>
<evidence type="ECO:0000256" key="2">
    <source>
        <dbReference type="ARBA" id="ARBA00022747"/>
    </source>
</evidence>
<accession>A0ABX5B1S6</accession>
<feature type="domain" description="Type I restriction modification DNA specificity" evidence="5">
    <location>
        <begin position="3"/>
        <end position="102"/>
    </location>
</feature>
<dbReference type="SUPFAM" id="SSF116734">
    <property type="entry name" value="DNA methylase specificity domain"/>
    <property type="match status" value="1"/>
</dbReference>
<dbReference type="Proteomes" id="UP000238924">
    <property type="component" value="Unassembled WGS sequence"/>
</dbReference>